<evidence type="ECO:0000313" key="3">
    <source>
        <dbReference type="Proteomes" id="UP000283090"/>
    </source>
</evidence>
<dbReference type="Proteomes" id="UP000283090">
    <property type="component" value="Unassembled WGS sequence"/>
</dbReference>
<accession>A0A436ZN51</accession>
<feature type="domain" description="DUF7587" evidence="1">
    <location>
        <begin position="66"/>
        <end position="200"/>
    </location>
</feature>
<dbReference type="Gene3D" id="3.90.210.10">
    <property type="entry name" value="Heat-Labile Enterotoxin, subunit A"/>
    <property type="match status" value="1"/>
</dbReference>
<dbReference type="AlphaFoldDB" id="A0A436ZN51"/>
<gene>
    <name evidence="2" type="ORF">DFL_008223</name>
</gene>
<dbReference type="InterPro" id="IPR056009">
    <property type="entry name" value="DUF7587"/>
</dbReference>
<dbReference type="RefSeq" id="XP_067485865.1">
    <property type="nucleotide sequence ID" value="XM_067637925.1"/>
</dbReference>
<keyword evidence="3" id="KW-1185">Reference proteome</keyword>
<proteinExistence type="predicted"/>
<evidence type="ECO:0000259" key="1">
    <source>
        <dbReference type="Pfam" id="PF24494"/>
    </source>
</evidence>
<protein>
    <recommendedName>
        <fullName evidence="1">DUF7587 domain-containing protein</fullName>
    </recommendedName>
</protein>
<dbReference type="Pfam" id="PF24494">
    <property type="entry name" value="DUF7587"/>
    <property type="match status" value="1"/>
</dbReference>
<evidence type="ECO:0000313" key="2">
    <source>
        <dbReference type="EMBL" id="RVD80321.1"/>
    </source>
</evidence>
<dbReference type="EMBL" id="SAEB01000012">
    <property type="protein sequence ID" value="RVD80321.1"/>
    <property type="molecule type" value="Genomic_DNA"/>
</dbReference>
<dbReference type="VEuPathDB" id="FungiDB:DFL_008223"/>
<dbReference type="SUPFAM" id="SSF56399">
    <property type="entry name" value="ADP-ribosylation"/>
    <property type="match status" value="1"/>
</dbReference>
<dbReference type="PANTHER" id="PTHR40781">
    <property type="match status" value="1"/>
</dbReference>
<dbReference type="OrthoDB" id="5387097at2759"/>
<sequence>MVVSSSLHTMANRNSDTTIRYTWSQLLNLHGDTDDDYDDYNYCYIFGGHDGSGGNVIPILPEKEFPGTLYRVHYSESVTQYSHEEGFLANDQYSLGPVRLKEFHNHLNWRSRTPSRFISTFSDRSHAFAWARNWQQKHPDGWYFIMTIKPRKTDKIYHMETVIDRSEVGIPSDCPFRITQSDEYLFFRQIPEDRIVELFDPDMKEPLNSWSLVHELSVAPYRRVEERAGRDLSSDGFLLAMRSLSIASGW</sequence>
<comment type="caution">
    <text evidence="2">The sequence shown here is derived from an EMBL/GenBank/DDBJ whole genome shotgun (WGS) entry which is preliminary data.</text>
</comment>
<dbReference type="STRING" id="97331.A0A436ZN51"/>
<name>A0A436ZN51_ARTFL</name>
<dbReference type="PANTHER" id="PTHR40781:SF1">
    <property type="match status" value="1"/>
</dbReference>
<organism evidence="2 3">
    <name type="scientific">Arthrobotrys flagrans</name>
    <name type="common">Nematode-trapping fungus</name>
    <name type="synonym">Trichothecium flagrans</name>
    <dbReference type="NCBI Taxonomy" id="97331"/>
    <lineage>
        <taxon>Eukaryota</taxon>
        <taxon>Fungi</taxon>
        <taxon>Dikarya</taxon>
        <taxon>Ascomycota</taxon>
        <taxon>Pezizomycotina</taxon>
        <taxon>Orbiliomycetes</taxon>
        <taxon>Orbiliales</taxon>
        <taxon>Orbiliaceae</taxon>
        <taxon>Arthrobotrys</taxon>
    </lineage>
</organism>
<dbReference type="GeneID" id="93590534"/>
<reference evidence="2 3" key="1">
    <citation type="submission" date="2019-01" db="EMBL/GenBank/DDBJ databases">
        <title>Intercellular communication is required for trap formation in the nematode-trapping fungus Duddingtonia flagrans.</title>
        <authorList>
            <person name="Youssar L."/>
            <person name="Wernet V."/>
            <person name="Hensel N."/>
            <person name="Hildebrandt H.-G."/>
            <person name="Fischer R."/>
        </authorList>
    </citation>
    <scope>NUCLEOTIDE SEQUENCE [LARGE SCALE GENOMIC DNA]</scope>
    <source>
        <strain evidence="2 3">CBS H-5679</strain>
    </source>
</reference>